<comment type="caution">
    <text evidence="2">The sequence shown here is derived from an EMBL/GenBank/DDBJ whole genome shotgun (WGS) entry which is preliminary data.</text>
</comment>
<sequence>MSTVVAVMRTATPMAPTHLANPPPLPSNNSNSNSNNTRPMTPLQRRPPRKIPPKPSSAHYVRVASVARNTSSATTDHSIPKTNRLNVTSVARSFPAATTSPNTPAHMGVARLSWVS</sequence>
<evidence type="ECO:0000256" key="1">
    <source>
        <dbReference type="SAM" id="MobiDB-lite"/>
    </source>
</evidence>
<evidence type="ECO:0000313" key="3">
    <source>
        <dbReference type="Proteomes" id="UP000053573"/>
    </source>
</evidence>
<proteinExistence type="predicted"/>
<feature type="compositionally biased region" description="Low complexity" evidence="1">
    <location>
        <begin position="27"/>
        <end position="36"/>
    </location>
</feature>
<evidence type="ECO:0000313" key="2">
    <source>
        <dbReference type="EMBL" id="KLJ10480.1"/>
    </source>
</evidence>
<dbReference type="Proteomes" id="UP000053573">
    <property type="component" value="Unassembled WGS sequence"/>
</dbReference>
<reference evidence="3" key="1">
    <citation type="journal article" date="2015" name="PLoS Genet.">
        <title>The dynamic genome and transcriptome of the human fungal pathogen Blastomyces and close relative Emmonsia.</title>
        <authorList>
            <person name="Munoz J.F."/>
            <person name="Gauthier G.M."/>
            <person name="Desjardins C.A."/>
            <person name="Gallo J.E."/>
            <person name="Holder J."/>
            <person name="Sullivan T.D."/>
            <person name="Marty A.J."/>
            <person name="Carmen J.C."/>
            <person name="Chen Z."/>
            <person name="Ding L."/>
            <person name="Gujja S."/>
            <person name="Magrini V."/>
            <person name="Misas E."/>
            <person name="Mitreva M."/>
            <person name="Priest M."/>
            <person name="Saif S."/>
            <person name="Whiston E.A."/>
            <person name="Young S."/>
            <person name="Zeng Q."/>
            <person name="Goldman W.E."/>
            <person name="Mardis E.R."/>
            <person name="Taylor J.W."/>
            <person name="McEwen J.G."/>
            <person name="Clay O.K."/>
            <person name="Klein B.S."/>
            <person name="Cuomo C.A."/>
        </authorList>
    </citation>
    <scope>NUCLEOTIDE SEQUENCE [LARGE SCALE GENOMIC DNA]</scope>
    <source>
        <strain evidence="3">UAMH 139</strain>
    </source>
</reference>
<gene>
    <name evidence="2" type="ORF">EMPG_14140</name>
</gene>
<name>A0A0H1BGL8_9EURO</name>
<accession>A0A0H1BGL8</accession>
<protein>
    <submittedName>
        <fullName evidence="2">Uncharacterized protein</fullName>
    </submittedName>
</protein>
<dbReference type="EMBL" id="LDEV01002016">
    <property type="protein sequence ID" value="KLJ10480.1"/>
    <property type="molecule type" value="Genomic_DNA"/>
</dbReference>
<organism evidence="2 3">
    <name type="scientific">Blastomyces silverae</name>
    <dbReference type="NCBI Taxonomy" id="2060906"/>
    <lineage>
        <taxon>Eukaryota</taxon>
        <taxon>Fungi</taxon>
        <taxon>Dikarya</taxon>
        <taxon>Ascomycota</taxon>
        <taxon>Pezizomycotina</taxon>
        <taxon>Eurotiomycetes</taxon>
        <taxon>Eurotiomycetidae</taxon>
        <taxon>Onygenales</taxon>
        <taxon>Ajellomycetaceae</taxon>
        <taxon>Blastomyces</taxon>
    </lineage>
</organism>
<keyword evidence="3" id="KW-1185">Reference proteome</keyword>
<feature type="region of interest" description="Disordered" evidence="1">
    <location>
        <begin position="1"/>
        <end position="57"/>
    </location>
</feature>
<dbReference type="AlphaFoldDB" id="A0A0H1BGL8"/>